<dbReference type="PANTHER" id="PTHR45621">
    <property type="entry name" value="OS01G0588500 PROTEIN-RELATED"/>
    <property type="match status" value="1"/>
</dbReference>
<dbReference type="PROSITE" id="PS50011">
    <property type="entry name" value="PROTEIN_KINASE_DOM"/>
    <property type="match status" value="1"/>
</dbReference>
<reference evidence="4 5" key="1">
    <citation type="submission" date="2013-09" db="EMBL/GenBank/DDBJ databases">
        <title>Corchorus capsularis genome sequencing.</title>
        <authorList>
            <person name="Alam M."/>
            <person name="Haque M.S."/>
            <person name="Islam M.S."/>
            <person name="Emdad E.M."/>
            <person name="Islam M.M."/>
            <person name="Ahmed B."/>
            <person name="Halim A."/>
            <person name="Hossen Q.M.M."/>
            <person name="Hossain M.Z."/>
            <person name="Ahmed R."/>
            <person name="Khan M.M."/>
            <person name="Islam R."/>
            <person name="Rashid M.M."/>
            <person name="Khan S.A."/>
            <person name="Rahman M.S."/>
            <person name="Alam M."/>
        </authorList>
    </citation>
    <scope>NUCLEOTIDE SEQUENCE [LARGE SCALE GENOMIC DNA]</scope>
    <source>
        <strain evidence="5">cv. CVL-1</strain>
        <tissue evidence="4">Whole seedling</tissue>
    </source>
</reference>
<dbReference type="InterPro" id="IPR000719">
    <property type="entry name" value="Prot_kinase_dom"/>
</dbReference>
<organism evidence="4 5">
    <name type="scientific">Corchorus capsularis</name>
    <name type="common">Jute</name>
    <dbReference type="NCBI Taxonomy" id="210143"/>
    <lineage>
        <taxon>Eukaryota</taxon>
        <taxon>Viridiplantae</taxon>
        <taxon>Streptophyta</taxon>
        <taxon>Embryophyta</taxon>
        <taxon>Tracheophyta</taxon>
        <taxon>Spermatophyta</taxon>
        <taxon>Magnoliopsida</taxon>
        <taxon>eudicotyledons</taxon>
        <taxon>Gunneridae</taxon>
        <taxon>Pentapetalae</taxon>
        <taxon>rosids</taxon>
        <taxon>malvids</taxon>
        <taxon>Malvales</taxon>
        <taxon>Malvaceae</taxon>
        <taxon>Grewioideae</taxon>
        <taxon>Apeibeae</taxon>
        <taxon>Corchorus</taxon>
    </lineage>
</organism>
<proteinExistence type="predicted"/>
<evidence type="ECO:0000259" key="3">
    <source>
        <dbReference type="PROSITE" id="PS50011"/>
    </source>
</evidence>
<dbReference type="EMBL" id="AWWV01007312">
    <property type="protein sequence ID" value="OMO96991.1"/>
    <property type="molecule type" value="Genomic_DNA"/>
</dbReference>
<dbReference type="InterPro" id="IPR050823">
    <property type="entry name" value="Plant_Ser_Thr_Prot_Kinase"/>
</dbReference>
<keyword evidence="5" id="KW-1185">Reference proteome</keyword>
<feature type="domain" description="Protein kinase" evidence="3">
    <location>
        <begin position="84"/>
        <end position="197"/>
    </location>
</feature>
<accession>A0A1R3JQG7</accession>
<dbReference type="OrthoDB" id="1711336at2759"/>
<dbReference type="AlphaFoldDB" id="A0A1R3JQG7"/>
<dbReference type="InterPro" id="IPR011009">
    <property type="entry name" value="Kinase-like_dom_sf"/>
</dbReference>
<protein>
    <recommendedName>
        <fullName evidence="3">Protein kinase domain-containing protein</fullName>
    </recommendedName>
</protein>
<keyword evidence="2" id="KW-0472">Membrane</keyword>
<dbReference type="Proteomes" id="UP000188268">
    <property type="component" value="Unassembled WGS sequence"/>
</dbReference>
<evidence type="ECO:0000256" key="1">
    <source>
        <dbReference type="ARBA" id="ARBA00004236"/>
    </source>
</evidence>
<keyword evidence="2" id="KW-1003">Cell membrane</keyword>
<evidence type="ECO:0000313" key="4">
    <source>
        <dbReference type="EMBL" id="OMO96991.1"/>
    </source>
</evidence>
<gene>
    <name evidence="4" type="ORF">CCACVL1_04723</name>
</gene>
<name>A0A1R3JQG7_COCAP</name>
<dbReference type="Pfam" id="PF07714">
    <property type="entry name" value="PK_Tyr_Ser-Thr"/>
    <property type="match status" value="1"/>
</dbReference>
<dbReference type="STRING" id="210143.A0A1R3JQG7"/>
<evidence type="ECO:0000313" key="5">
    <source>
        <dbReference type="Proteomes" id="UP000188268"/>
    </source>
</evidence>
<evidence type="ECO:0000256" key="2">
    <source>
        <dbReference type="ARBA" id="ARBA00022475"/>
    </source>
</evidence>
<dbReference type="OMA" id="YCCEEEM"/>
<comment type="subcellular location">
    <subcellularLocation>
        <location evidence="1">Cell membrane</location>
    </subcellularLocation>
</comment>
<dbReference type="Gene3D" id="3.30.200.20">
    <property type="entry name" value="Phosphorylase Kinase, domain 1"/>
    <property type="match status" value="1"/>
</dbReference>
<comment type="caution">
    <text evidence="4">The sequence shown here is derived from an EMBL/GenBank/DDBJ whole genome shotgun (WGS) entry which is preliminary data.</text>
</comment>
<dbReference type="Gramene" id="OMO96991">
    <property type="protein sequence ID" value="OMO96991"/>
    <property type="gene ID" value="CCACVL1_04723"/>
</dbReference>
<dbReference type="SUPFAM" id="SSF56112">
    <property type="entry name" value="Protein kinase-like (PK-like)"/>
    <property type="match status" value="1"/>
</dbReference>
<dbReference type="InterPro" id="IPR001245">
    <property type="entry name" value="Ser-Thr/Tyr_kinase_cat_dom"/>
</dbReference>
<sequence length="197" mass="22598">MVLLKFSWMNHRVGFRFSQEFLGKLPADSDRGIKRKRVSGTGFCPFHSGVVTIGFIAAFRICKVSDSLNLKIYSPEDLAFTDNFSTSSLIGKTQFGRVYQARIQETGKKPQSVTIKTWNDRVERYMHHDDQKVLLEEERRFLTLPPMATHPNLVNLIGYCCEEEMKGVVYDLNSMDTLHNLMRKGIVSSLKETGNWL</sequence>
<dbReference type="GO" id="GO:0004672">
    <property type="term" value="F:protein kinase activity"/>
    <property type="evidence" value="ECO:0007669"/>
    <property type="project" value="InterPro"/>
</dbReference>
<dbReference type="GO" id="GO:0005886">
    <property type="term" value="C:plasma membrane"/>
    <property type="evidence" value="ECO:0007669"/>
    <property type="project" value="UniProtKB-SubCell"/>
</dbReference>
<dbReference type="GO" id="GO:0005524">
    <property type="term" value="F:ATP binding"/>
    <property type="evidence" value="ECO:0007669"/>
    <property type="project" value="InterPro"/>
</dbReference>